<gene>
    <name evidence="8" type="primary">LOC118421729</name>
</gene>
<organism evidence="7 8">
    <name type="scientific">Branchiostoma floridae</name>
    <name type="common">Florida lancelet</name>
    <name type="synonym">Amphioxus</name>
    <dbReference type="NCBI Taxonomy" id="7739"/>
    <lineage>
        <taxon>Eukaryota</taxon>
        <taxon>Metazoa</taxon>
        <taxon>Chordata</taxon>
        <taxon>Cephalochordata</taxon>
        <taxon>Leptocardii</taxon>
        <taxon>Amphioxiformes</taxon>
        <taxon>Branchiostomatidae</taxon>
        <taxon>Branchiostoma</taxon>
    </lineage>
</organism>
<dbReference type="InterPro" id="IPR051277">
    <property type="entry name" value="SEZ6_CSMD_C4BPB_Regulators"/>
</dbReference>
<evidence type="ECO:0000256" key="3">
    <source>
        <dbReference type="ARBA" id="ARBA00023157"/>
    </source>
</evidence>
<dbReference type="SUPFAM" id="SSF57535">
    <property type="entry name" value="Complement control module/SCR domain"/>
    <property type="match status" value="1"/>
</dbReference>
<evidence type="ECO:0000256" key="5">
    <source>
        <dbReference type="SAM" id="SignalP"/>
    </source>
</evidence>
<evidence type="ECO:0000313" key="7">
    <source>
        <dbReference type="Proteomes" id="UP000001554"/>
    </source>
</evidence>
<dbReference type="AlphaFoldDB" id="A0A9J7LLI6"/>
<accession>A0A9J7LLI6</accession>
<evidence type="ECO:0000256" key="2">
    <source>
        <dbReference type="ARBA" id="ARBA00022737"/>
    </source>
</evidence>
<keyword evidence="1 5" id="KW-0732">Signal</keyword>
<keyword evidence="7" id="KW-1185">Reference proteome</keyword>
<dbReference type="InterPro" id="IPR008979">
    <property type="entry name" value="Galactose-bd-like_sf"/>
</dbReference>
<dbReference type="SUPFAM" id="SSF49785">
    <property type="entry name" value="Galactose-binding domain-like"/>
    <property type="match status" value="1"/>
</dbReference>
<dbReference type="Gene3D" id="2.60.120.260">
    <property type="entry name" value="Galactose-binding domain-like"/>
    <property type="match status" value="1"/>
</dbReference>
<evidence type="ECO:0000256" key="1">
    <source>
        <dbReference type="ARBA" id="ARBA00022729"/>
    </source>
</evidence>
<keyword evidence="3 4" id="KW-1015">Disulfide bond</keyword>
<dbReference type="OrthoDB" id="5804959at2759"/>
<keyword evidence="4" id="KW-0768">Sushi</keyword>
<dbReference type="PANTHER" id="PTHR45656:SF4">
    <property type="entry name" value="PROTEIN CBR-CLEC-78"/>
    <property type="match status" value="1"/>
</dbReference>
<dbReference type="InterPro" id="IPR035976">
    <property type="entry name" value="Sushi/SCR/CCP_sf"/>
</dbReference>
<name>A0A9J7LLI6_BRAFL</name>
<feature type="disulfide bond" evidence="4">
    <location>
        <begin position="126"/>
        <end position="153"/>
    </location>
</feature>
<proteinExistence type="predicted"/>
<dbReference type="Gene3D" id="2.10.70.10">
    <property type="entry name" value="Complement Module, domain 1"/>
    <property type="match status" value="1"/>
</dbReference>
<dbReference type="GeneID" id="118421729"/>
<dbReference type="SMART" id="SM00032">
    <property type="entry name" value="CCP"/>
    <property type="match status" value="1"/>
</dbReference>
<feature type="domain" description="Sushi" evidence="6">
    <location>
        <begin position="97"/>
        <end position="155"/>
    </location>
</feature>
<evidence type="ECO:0000313" key="8">
    <source>
        <dbReference type="RefSeq" id="XP_035685121.1"/>
    </source>
</evidence>
<dbReference type="KEGG" id="bfo:118421729"/>
<dbReference type="Proteomes" id="UP000001554">
    <property type="component" value="Chromosome 8"/>
</dbReference>
<dbReference type="RefSeq" id="XP_035685121.1">
    <property type="nucleotide sequence ID" value="XM_035829228.1"/>
</dbReference>
<protein>
    <submittedName>
        <fullName evidence="8">Beta-2-glycoprotein 1-like</fullName>
    </submittedName>
</protein>
<keyword evidence="2" id="KW-0677">Repeat</keyword>
<feature type="chain" id="PRO_5039954645" evidence="5">
    <location>
        <begin position="20"/>
        <end position="160"/>
    </location>
</feature>
<dbReference type="InterPro" id="IPR000436">
    <property type="entry name" value="Sushi_SCR_CCP_dom"/>
</dbReference>
<reference evidence="7" key="1">
    <citation type="journal article" date="2020" name="Nat. Ecol. Evol.">
        <title>Deeply conserved synteny resolves early events in vertebrate evolution.</title>
        <authorList>
            <person name="Simakov O."/>
            <person name="Marletaz F."/>
            <person name="Yue J.X."/>
            <person name="O'Connell B."/>
            <person name="Jenkins J."/>
            <person name="Brandt A."/>
            <person name="Calef R."/>
            <person name="Tung C.H."/>
            <person name="Huang T.K."/>
            <person name="Schmutz J."/>
            <person name="Satoh N."/>
            <person name="Yu J.K."/>
            <person name="Putnam N.H."/>
            <person name="Green R.E."/>
            <person name="Rokhsar D.S."/>
        </authorList>
    </citation>
    <scope>NUCLEOTIDE SEQUENCE [LARGE SCALE GENOMIC DNA]</scope>
    <source>
        <strain evidence="7">S238N-H82</strain>
    </source>
</reference>
<sequence length="160" mass="17115">MSGWQPGTFLLVTVRVMTCFTGDTLMVRVGPNENFTQNHQCGQTYDAGSALALVPNIEADCDPPMYGRYVSVQAIPPLGVNTTGLVLCEVEVYVTGFCCDHTIGILNGQITAIDGYCSGNDIQFSCDPGYELAGRSSATCQTDGSWDGEIPTCQREIVNG</sequence>
<dbReference type="CDD" id="cd00033">
    <property type="entry name" value="CCP"/>
    <property type="match status" value="1"/>
</dbReference>
<evidence type="ECO:0000259" key="6">
    <source>
        <dbReference type="PROSITE" id="PS50923"/>
    </source>
</evidence>
<dbReference type="PROSITE" id="PS50923">
    <property type="entry name" value="SUSHI"/>
    <property type="match status" value="1"/>
</dbReference>
<dbReference type="Pfam" id="PF00084">
    <property type="entry name" value="Sushi"/>
    <property type="match status" value="1"/>
</dbReference>
<reference evidence="8" key="2">
    <citation type="submission" date="2025-08" db="UniProtKB">
        <authorList>
            <consortium name="RefSeq"/>
        </authorList>
    </citation>
    <scope>IDENTIFICATION</scope>
    <source>
        <strain evidence="8">S238N-H82</strain>
        <tissue evidence="8">Testes</tissue>
    </source>
</reference>
<comment type="caution">
    <text evidence="4">Lacks conserved residue(s) required for the propagation of feature annotation.</text>
</comment>
<evidence type="ECO:0000256" key="4">
    <source>
        <dbReference type="PROSITE-ProRule" id="PRU00302"/>
    </source>
</evidence>
<feature type="signal peptide" evidence="5">
    <location>
        <begin position="1"/>
        <end position="19"/>
    </location>
</feature>
<dbReference type="PANTHER" id="PTHR45656">
    <property type="entry name" value="PROTEIN CBR-CLEC-78"/>
    <property type="match status" value="1"/>
</dbReference>